<evidence type="ECO:0000313" key="2">
    <source>
        <dbReference type="EMBL" id="KAK9159815.1"/>
    </source>
</evidence>
<keyword evidence="3" id="KW-1185">Reference proteome</keyword>
<feature type="compositionally biased region" description="Polar residues" evidence="1">
    <location>
        <begin position="92"/>
        <end position="107"/>
    </location>
</feature>
<reference evidence="2 3" key="1">
    <citation type="submission" date="2024-01" db="EMBL/GenBank/DDBJ databases">
        <title>Genome assemblies of Stephania.</title>
        <authorList>
            <person name="Yang L."/>
        </authorList>
    </citation>
    <scope>NUCLEOTIDE SEQUENCE [LARGE SCALE GENOMIC DNA]</scope>
    <source>
        <strain evidence="2">YNDBR</strain>
        <tissue evidence="2">Leaf</tissue>
    </source>
</reference>
<evidence type="ECO:0000256" key="1">
    <source>
        <dbReference type="SAM" id="MobiDB-lite"/>
    </source>
</evidence>
<gene>
    <name evidence="2" type="ORF">Syun_006156</name>
</gene>
<sequence>MMNRKHAIVVDPEMYKPIAGIFSPSAMQFMSSDRSYNLSSNEGFGDQSSGRSNATRDRQSGGSHRHSHDDATLPTQASQAYRAFAEGLSGDADTNSLGNVGSHSNPRSVMREVQSQRHHMKQALMDRLGISFAPAPSRDVPADELESDEDLDD</sequence>
<dbReference type="EMBL" id="JBBNAF010000003">
    <property type="protein sequence ID" value="KAK9159815.1"/>
    <property type="molecule type" value="Genomic_DNA"/>
</dbReference>
<evidence type="ECO:0000313" key="3">
    <source>
        <dbReference type="Proteomes" id="UP001420932"/>
    </source>
</evidence>
<comment type="caution">
    <text evidence="2">The sequence shown here is derived from an EMBL/GenBank/DDBJ whole genome shotgun (WGS) entry which is preliminary data.</text>
</comment>
<dbReference type="AlphaFoldDB" id="A0AAP0KX43"/>
<feature type="compositionally biased region" description="Polar residues" evidence="1">
    <location>
        <begin position="35"/>
        <end position="53"/>
    </location>
</feature>
<feature type="region of interest" description="Disordered" evidence="1">
    <location>
        <begin position="35"/>
        <end position="119"/>
    </location>
</feature>
<name>A0AAP0KX43_9MAGN</name>
<feature type="compositionally biased region" description="Acidic residues" evidence="1">
    <location>
        <begin position="142"/>
        <end position="153"/>
    </location>
</feature>
<accession>A0AAP0KX43</accession>
<organism evidence="2 3">
    <name type="scientific">Stephania yunnanensis</name>
    <dbReference type="NCBI Taxonomy" id="152371"/>
    <lineage>
        <taxon>Eukaryota</taxon>
        <taxon>Viridiplantae</taxon>
        <taxon>Streptophyta</taxon>
        <taxon>Embryophyta</taxon>
        <taxon>Tracheophyta</taxon>
        <taxon>Spermatophyta</taxon>
        <taxon>Magnoliopsida</taxon>
        <taxon>Ranunculales</taxon>
        <taxon>Menispermaceae</taxon>
        <taxon>Menispermoideae</taxon>
        <taxon>Cissampelideae</taxon>
        <taxon>Stephania</taxon>
    </lineage>
</organism>
<feature type="region of interest" description="Disordered" evidence="1">
    <location>
        <begin position="133"/>
        <end position="153"/>
    </location>
</feature>
<dbReference type="Proteomes" id="UP001420932">
    <property type="component" value="Unassembled WGS sequence"/>
</dbReference>
<protein>
    <submittedName>
        <fullName evidence="2">Uncharacterized protein</fullName>
    </submittedName>
</protein>
<proteinExistence type="predicted"/>